<dbReference type="Gene3D" id="3.10.450.50">
    <property type="match status" value="1"/>
</dbReference>
<evidence type="ECO:0000259" key="1">
    <source>
        <dbReference type="Pfam" id="PF17775"/>
    </source>
</evidence>
<reference evidence="2 3" key="1">
    <citation type="submission" date="2019-02" db="EMBL/GenBank/DDBJ databases">
        <title>Pedobacter sp. nov., a novel speices isolated from soil of pinguins habitat in Antarcitica.</title>
        <authorList>
            <person name="He R.-H."/>
        </authorList>
    </citation>
    <scope>NUCLEOTIDE SEQUENCE [LARGE SCALE GENOMIC DNA]</scope>
    <source>
        <strain evidence="2 3">E01020</strain>
    </source>
</reference>
<dbReference type="RefSeq" id="WP_133262552.1">
    <property type="nucleotide sequence ID" value="NZ_SJCY01000006.1"/>
</dbReference>
<dbReference type="Pfam" id="PF17775">
    <property type="entry name" value="YchJ_M-like"/>
    <property type="match status" value="1"/>
</dbReference>
<comment type="caution">
    <text evidence="2">The sequence shown here is derived from an EMBL/GenBank/DDBJ whole genome shotgun (WGS) entry which is preliminary data.</text>
</comment>
<feature type="domain" description="YchJ-like middle NTF2-like" evidence="1">
    <location>
        <begin position="30"/>
        <end position="123"/>
    </location>
</feature>
<dbReference type="Proteomes" id="UP000295668">
    <property type="component" value="Unassembled WGS sequence"/>
</dbReference>
<dbReference type="PANTHER" id="PTHR33747:SF1">
    <property type="entry name" value="ADENYLATE CYCLASE-ASSOCIATED CAP C-TERMINAL DOMAIN-CONTAINING PROTEIN"/>
    <property type="match status" value="1"/>
</dbReference>
<dbReference type="EMBL" id="SJCY01000006">
    <property type="protein sequence ID" value="TDG35989.1"/>
    <property type="molecule type" value="Genomic_DNA"/>
</dbReference>
<dbReference type="AlphaFoldDB" id="A0A4R5MLL1"/>
<dbReference type="OrthoDB" id="21421at2"/>
<evidence type="ECO:0000313" key="2">
    <source>
        <dbReference type="EMBL" id="TDG35989.1"/>
    </source>
</evidence>
<proteinExistence type="predicted"/>
<gene>
    <name evidence="2" type="ORF">EZJ43_09880</name>
</gene>
<sequence length="127" mass="14865">MDNSICACGSFLAYKYCCEPYHLKTKVAPTAEALMRSRYTAFVVQNADYLYETTFPTKRGENSRKSYLKSAKNTKWVKLEILFADFDVVEFKAYYLNSHLKTAVLHEKSNFKLENGLWYYVDGEFYL</sequence>
<keyword evidence="3" id="KW-1185">Reference proteome</keyword>
<dbReference type="PANTHER" id="PTHR33747">
    <property type="entry name" value="UPF0225 PROTEIN SCO1677"/>
    <property type="match status" value="1"/>
</dbReference>
<evidence type="ECO:0000313" key="3">
    <source>
        <dbReference type="Proteomes" id="UP000295668"/>
    </source>
</evidence>
<dbReference type="InterPro" id="IPR032710">
    <property type="entry name" value="NTF2-like_dom_sf"/>
</dbReference>
<name>A0A4R5MLL1_9SPHI</name>
<organism evidence="2 3">
    <name type="scientific">Pedobacter changchengzhani</name>
    <dbReference type="NCBI Taxonomy" id="2529274"/>
    <lineage>
        <taxon>Bacteria</taxon>
        <taxon>Pseudomonadati</taxon>
        <taxon>Bacteroidota</taxon>
        <taxon>Sphingobacteriia</taxon>
        <taxon>Sphingobacteriales</taxon>
        <taxon>Sphingobacteriaceae</taxon>
        <taxon>Pedobacter</taxon>
    </lineage>
</organism>
<dbReference type="SUPFAM" id="SSF54427">
    <property type="entry name" value="NTF2-like"/>
    <property type="match status" value="1"/>
</dbReference>
<protein>
    <recommendedName>
        <fullName evidence="1">YchJ-like middle NTF2-like domain-containing protein</fullName>
    </recommendedName>
</protein>
<dbReference type="InterPro" id="IPR048469">
    <property type="entry name" value="YchJ-like_M"/>
</dbReference>
<accession>A0A4R5MLL1</accession>